<dbReference type="AlphaFoldDB" id="A0AAV9HXE3"/>
<dbReference type="SUPFAM" id="SSF90209">
    <property type="entry name" value="Ran binding protein zinc finger-like"/>
    <property type="match status" value="1"/>
</dbReference>
<name>A0AAV9HXE3_9PEZI</name>
<dbReference type="Pfam" id="PF00641">
    <property type="entry name" value="Zn_ribbon_RanBP"/>
    <property type="match status" value="1"/>
</dbReference>
<keyword evidence="1" id="KW-0479">Metal-binding</keyword>
<evidence type="ECO:0000256" key="5">
    <source>
        <dbReference type="SAM" id="MobiDB-lite"/>
    </source>
</evidence>
<evidence type="ECO:0000256" key="2">
    <source>
        <dbReference type="ARBA" id="ARBA00022771"/>
    </source>
</evidence>
<dbReference type="EMBL" id="MU864951">
    <property type="protein sequence ID" value="KAK4464167.1"/>
    <property type="molecule type" value="Genomic_DNA"/>
</dbReference>
<feature type="region of interest" description="Disordered" evidence="5">
    <location>
        <begin position="152"/>
        <end position="182"/>
    </location>
</feature>
<dbReference type="PANTHER" id="PTHR46622">
    <property type="entry name" value="DNA-DEPENDENT METALLOPROTEASE WSS1"/>
    <property type="match status" value="1"/>
</dbReference>
<evidence type="ECO:0000256" key="4">
    <source>
        <dbReference type="PROSITE-ProRule" id="PRU00322"/>
    </source>
</evidence>
<organism evidence="8 9">
    <name type="scientific">Cladorrhinum samala</name>
    <dbReference type="NCBI Taxonomy" id="585594"/>
    <lineage>
        <taxon>Eukaryota</taxon>
        <taxon>Fungi</taxon>
        <taxon>Dikarya</taxon>
        <taxon>Ascomycota</taxon>
        <taxon>Pezizomycotina</taxon>
        <taxon>Sordariomycetes</taxon>
        <taxon>Sordariomycetidae</taxon>
        <taxon>Sordariales</taxon>
        <taxon>Podosporaceae</taxon>
        <taxon>Cladorrhinum</taxon>
    </lineage>
</organism>
<dbReference type="GO" id="GO:0008237">
    <property type="term" value="F:metallopeptidase activity"/>
    <property type="evidence" value="ECO:0007669"/>
    <property type="project" value="TreeGrafter"/>
</dbReference>
<dbReference type="SMART" id="SM00547">
    <property type="entry name" value="ZnF_RBZ"/>
    <property type="match status" value="2"/>
</dbReference>
<feature type="compositionally biased region" description="Low complexity" evidence="5">
    <location>
        <begin position="404"/>
        <end position="422"/>
    </location>
</feature>
<evidence type="ECO:0000313" key="8">
    <source>
        <dbReference type="EMBL" id="KAK4464167.1"/>
    </source>
</evidence>
<feature type="domain" description="WLM" evidence="7">
    <location>
        <begin position="1"/>
        <end position="174"/>
    </location>
</feature>
<dbReference type="PROSITE" id="PS01358">
    <property type="entry name" value="ZF_RANBP2_1"/>
    <property type="match status" value="1"/>
</dbReference>
<keyword evidence="3" id="KW-0862">Zinc</keyword>
<dbReference type="InterPro" id="IPR036443">
    <property type="entry name" value="Znf_RanBP2_sf"/>
</dbReference>
<evidence type="ECO:0000259" key="6">
    <source>
        <dbReference type="PROSITE" id="PS50199"/>
    </source>
</evidence>
<dbReference type="PROSITE" id="PS51397">
    <property type="entry name" value="WLM"/>
    <property type="match status" value="1"/>
</dbReference>
<feature type="compositionally biased region" description="Basic and acidic residues" evidence="5">
    <location>
        <begin position="152"/>
        <end position="162"/>
    </location>
</feature>
<dbReference type="GO" id="GO:0005634">
    <property type="term" value="C:nucleus"/>
    <property type="evidence" value="ECO:0007669"/>
    <property type="project" value="TreeGrafter"/>
</dbReference>
<dbReference type="GO" id="GO:0006281">
    <property type="term" value="P:DNA repair"/>
    <property type="evidence" value="ECO:0007669"/>
    <property type="project" value="TreeGrafter"/>
</dbReference>
<dbReference type="GO" id="GO:0008270">
    <property type="term" value="F:zinc ion binding"/>
    <property type="evidence" value="ECO:0007669"/>
    <property type="project" value="UniProtKB-KW"/>
</dbReference>
<dbReference type="PANTHER" id="PTHR46622:SF1">
    <property type="entry name" value="DNA-DEPENDENT METALLOPROTEASE WSS1"/>
    <property type="match status" value="1"/>
</dbReference>
<evidence type="ECO:0000313" key="9">
    <source>
        <dbReference type="Proteomes" id="UP001321749"/>
    </source>
</evidence>
<evidence type="ECO:0000259" key="7">
    <source>
        <dbReference type="PROSITE" id="PS51397"/>
    </source>
</evidence>
<sequence>MAPEVDALIGSFRHMRDYARHEEALHALRRIASMVKPIMRARLWRVGELCEFYPLQANLLGLNENRGQRIYIRLRHPNDRNQFLPFESVVDTMLHELCHNVHGPHDQKFHALWNQLREELDGLIMKGYTGEGFLGQGHQLGGYRIPALERQRQARADAERHKPPPPRAPGIRLGGSRPQPGDDIRSVIVRSVESRNNMHDQNCANQNKNEAEIREISEQWRRNGFRTQAEEEAANDAAIAQALWELVQEDKKREYGDWYIPPSSQNPTGNGGGSVIGGSSNSSSSSSSRGQLTEYYAPPAPAAAPPPRPPPVPYTTRPPPPTPPPQPTHHQPAAPSKSKDYWACNLCTLHNPLHATSCEVCGTPGPVMNTPLSRSGGGSGSGSGSRDVIDLTSSPQTKKRVNFTPSTKSSSRQGSSSTTSYSAPPPQSRPATWSCSYCGKLMESQWWICSMCGIMKDKS</sequence>
<feature type="region of interest" description="Disordered" evidence="5">
    <location>
        <begin position="371"/>
        <end position="431"/>
    </location>
</feature>
<dbReference type="InterPro" id="IPR001876">
    <property type="entry name" value="Znf_RanBP2"/>
</dbReference>
<evidence type="ECO:0000256" key="1">
    <source>
        <dbReference type="ARBA" id="ARBA00022723"/>
    </source>
</evidence>
<dbReference type="Gene3D" id="4.10.1060.10">
    <property type="entry name" value="Zinc finger, RanBP2-type"/>
    <property type="match status" value="1"/>
</dbReference>
<dbReference type="Pfam" id="PF08325">
    <property type="entry name" value="WLM"/>
    <property type="match status" value="1"/>
</dbReference>
<comment type="caution">
    <text evidence="8">The sequence shown here is derived from an EMBL/GenBank/DDBJ whole genome shotgun (WGS) entry which is preliminary data.</text>
</comment>
<evidence type="ECO:0000256" key="3">
    <source>
        <dbReference type="ARBA" id="ARBA00022833"/>
    </source>
</evidence>
<dbReference type="PROSITE" id="PS50199">
    <property type="entry name" value="ZF_RANBP2_2"/>
    <property type="match status" value="1"/>
</dbReference>
<protein>
    <submittedName>
        <fullName evidence="8">Fe2+/Zn2+ regulated transporter</fullName>
    </submittedName>
</protein>
<feature type="compositionally biased region" description="Pro residues" evidence="5">
    <location>
        <begin position="298"/>
        <end position="327"/>
    </location>
</feature>
<dbReference type="Proteomes" id="UP001321749">
    <property type="component" value="Unassembled WGS sequence"/>
</dbReference>
<reference evidence="8" key="1">
    <citation type="journal article" date="2023" name="Mol. Phylogenet. Evol.">
        <title>Genome-scale phylogeny and comparative genomics of the fungal order Sordariales.</title>
        <authorList>
            <person name="Hensen N."/>
            <person name="Bonometti L."/>
            <person name="Westerberg I."/>
            <person name="Brannstrom I.O."/>
            <person name="Guillou S."/>
            <person name="Cros-Aarteil S."/>
            <person name="Calhoun S."/>
            <person name="Haridas S."/>
            <person name="Kuo A."/>
            <person name="Mondo S."/>
            <person name="Pangilinan J."/>
            <person name="Riley R."/>
            <person name="LaButti K."/>
            <person name="Andreopoulos B."/>
            <person name="Lipzen A."/>
            <person name="Chen C."/>
            <person name="Yan M."/>
            <person name="Daum C."/>
            <person name="Ng V."/>
            <person name="Clum A."/>
            <person name="Steindorff A."/>
            <person name="Ohm R.A."/>
            <person name="Martin F."/>
            <person name="Silar P."/>
            <person name="Natvig D.O."/>
            <person name="Lalanne C."/>
            <person name="Gautier V."/>
            <person name="Ament-Velasquez S.L."/>
            <person name="Kruys A."/>
            <person name="Hutchinson M.I."/>
            <person name="Powell A.J."/>
            <person name="Barry K."/>
            <person name="Miller A.N."/>
            <person name="Grigoriev I.V."/>
            <person name="Debuchy R."/>
            <person name="Gladieux P."/>
            <person name="Hiltunen Thoren M."/>
            <person name="Johannesson H."/>
        </authorList>
    </citation>
    <scope>NUCLEOTIDE SEQUENCE</scope>
    <source>
        <strain evidence="8">PSN324</strain>
    </source>
</reference>
<dbReference type="InterPro" id="IPR013536">
    <property type="entry name" value="WLM_dom"/>
</dbReference>
<accession>A0AAV9HXE3</accession>
<feature type="region of interest" description="Disordered" evidence="5">
    <location>
        <begin position="257"/>
        <end position="337"/>
    </location>
</feature>
<keyword evidence="2 4" id="KW-0863">Zinc-finger</keyword>
<dbReference type="InterPro" id="IPR053000">
    <property type="entry name" value="WSS1-like_metalloprotease"/>
</dbReference>
<feature type="compositionally biased region" description="Low complexity" evidence="5">
    <location>
        <begin position="277"/>
        <end position="290"/>
    </location>
</feature>
<keyword evidence="9" id="KW-1185">Reference proteome</keyword>
<proteinExistence type="predicted"/>
<reference evidence="8" key="2">
    <citation type="submission" date="2023-06" db="EMBL/GenBank/DDBJ databases">
        <authorList>
            <consortium name="Lawrence Berkeley National Laboratory"/>
            <person name="Mondo S.J."/>
            <person name="Hensen N."/>
            <person name="Bonometti L."/>
            <person name="Westerberg I."/>
            <person name="Brannstrom I.O."/>
            <person name="Guillou S."/>
            <person name="Cros-Aarteil S."/>
            <person name="Calhoun S."/>
            <person name="Haridas S."/>
            <person name="Kuo A."/>
            <person name="Pangilinan J."/>
            <person name="Riley R."/>
            <person name="Labutti K."/>
            <person name="Andreopoulos B."/>
            <person name="Lipzen A."/>
            <person name="Chen C."/>
            <person name="Yanf M."/>
            <person name="Daum C."/>
            <person name="Ng V."/>
            <person name="Clum A."/>
            <person name="Steindorff A."/>
            <person name="Ohm R."/>
            <person name="Martin F."/>
            <person name="Silar P."/>
            <person name="Natvig D."/>
            <person name="Lalanne C."/>
            <person name="Gautier V."/>
            <person name="Ament-Velasquez S.L."/>
            <person name="Kruys A."/>
            <person name="Hutchinson M.I."/>
            <person name="Powell A.J."/>
            <person name="Barry K."/>
            <person name="Miller A.N."/>
            <person name="Grigoriev I.V."/>
            <person name="Debuchy R."/>
            <person name="Gladieux P."/>
            <person name="Thoren M.H."/>
            <person name="Johannesson H."/>
        </authorList>
    </citation>
    <scope>NUCLEOTIDE SEQUENCE</scope>
    <source>
        <strain evidence="8">PSN324</strain>
    </source>
</reference>
<gene>
    <name evidence="8" type="ORF">QBC42DRAFT_221273</name>
</gene>
<feature type="domain" description="RanBP2-type" evidence="6">
    <location>
        <begin position="338"/>
        <end position="367"/>
    </location>
</feature>